<comment type="caution">
    <text evidence="1">The sequence shown here is derived from an EMBL/GenBank/DDBJ whole genome shotgun (WGS) entry which is preliminary data.</text>
</comment>
<sequence>MLATSSAPRLIKPEATLLISAWKSLIDAASNWAARPASPLSPTHDPPSKTLFTSWRIVVALPSCSLNSSADWSAAVFKAVSESSGQTYG</sequence>
<gene>
    <name evidence="1" type="ORF">AWC17_25015</name>
</gene>
<dbReference type="EMBL" id="LQPH01000030">
    <property type="protein sequence ID" value="ORW33054.1"/>
    <property type="molecule type" value="Genomic_DNA"/>
</dbReference>
<evidence type="ECO:0000313" key="1">
    <source>
        <dbReference type="EMBL" id="ORW33054.1"/>
    </source>
</evidence>
<keyword evidence="2" id="KW-1185">Reference proteome</keyword>
<organism evidence="1 2">
    <name type="scientific">Mycobacterium nebraskense</name>
    <dbReference type="NCBI Taxonomy" id="244292"/>
    <lineage>
        <taxon>Bacteria</taxon>
        <taxon>Bacillati</taxon>
        <taxon>Actinomycetota</taxon>
        <taxon>Actinomycetes</taxon>
        <taxon>Mycobacteriales</taxon>
        <taxon>Mycobacteriaceae</taxon>
        <taxon>Mycobacterium</taxon>
    </lineage>
</organism>
<proteinExistence type="predicted"/>
<protein>
    <submittedName>
        <fullName evidence="1">Uncharacterized protein</fullName>
    </submittedName>
</protein>
<name>A0A1X2A000_9MYCO</name>
<reference evidence="1 2" key="1">
    <citation type="submission" date="2016-01" db="EMBL/GenBank/DDBJ databases">
        <title>The new phylogeny of the genus Mycobacterium.</title>
        <authorList>
            <person name="Tarcisio F."/>
            <person name="Conor M."/>
            <person name="Antonella G."/>
            <person name="Elisabetta G."/>
            <person name="Giulia F.S."/>
            <person name="Sara T."/>
            <person name="Anna F."/>
            <person name="Clotilde B."/>
            <person name="Roberto B."/>
            <person name="Veronica D.S."/>
            <person name="Fabio R."/>
            <person name="Monica P."/>
            <person name="Olivier J."/>
            <person name="Enrico T."/>
            <person name="Nicola S."/>
        </authorList>
    </citation>
    <scope>NUCLEOTIDE SEQUENCE [LARGE SCALE GENOMIC DNA]</scope>
    <source>
        <strain evidence="1 2">DSM 44803</strain>
    </source>
</reference>
<evidence type="ECO:0000313" key="2">
    <source>
        <dbReference type="Proteomes" id="UP000193781"/>
    </source>
</evidence>
<accession>A0A1X2A000</accession>
<dbReference type="AlphaFoldDB" id="A0A1X2A000"/>
<dbReference type="Proteomes" id="UP000193781">
    <property type="component" value="Unassembled WGS sequence"/>
</dbReference>